<evidence type="ECO:0000313" key="2">
    <source>
        <dbReference type="EMBL" id="KAK3687516.1"/>
    </source>
</evidence>
<dbReference type="InterPro" id="IPR014752">
    <property type="entry name" value="Arrestin-like_C"/>
</dbReference>
<reference evidence="2" key="2">
    <citation type="submission" date="2023-06" db="EMBL/GenBank/DDBJ databases">
        <authorList>
            <consortium name="Lawrence Berkeley National Laboratory"/>
            <person name="Haridas S."/>
            <person name="Hensen N."/>
            <person name="Bonometti L."/>
            <person name="Westerberg I."/>
            <person name="Brannstrom I.O."/>
            <person name="Guillou S."/>
            <person name="Cros-Aarteil S."/>
            <person name="Calhoun S."/>
            <person name="Kuo A."/>
            <person name="Mondo S."/>
            <person name="Pangilinan J."/>
            <person name="Riley R."/>
            <person name="Labutti K."/>
            <person name="Andreopoulos B."/>
            <person name="Lipzen A."/>
            <person name="Chen C."/>
            <person name="Yanf M."/>
            <person name="Daum C."/>
            <person name="Ng V."/>
            <person name="Clum A."/>
            <person name="Steindorff A."/>
            <person name="Ohm R."/>
            <person name="Martin F."/>
            <person name="Silar P."/>
            <person name="Natvig D."/>
            <person name="Lalanne C."/>
            <person name="Gautier V."/>
            <person name="Ament-Velasquez S.L."/>
            <person name="Kruys A."/>
            <person name="Hutchinson M.I."/>
            <person name="Powell A.J."/>
            <person name="Barry K."/>
            <person name="Miller A.N."/>
            <person name="Grigoriev I.V."/>
            <person name="Debuchy R."/>
            <person name="Gladieux P."/>
            <person name="Thoren M.H."/>
            <person name="Johannesson H."/>
        </authorList>
    </citation>
    <scope>NUCLEOTIDE SEQUENCE</scope>
    <source>
        <strain evidence="2">CBS 314.62</strain>
    </source>
</reference>
<dbReference type="InterPro" id="IPR039634">
    <property type="entry name" value="Bul1-like"/>
</dbReference>
<proteinExistence type="predicted"/>
<dbReference type="PANTHER" id="PTHR31904">
    <property type="entry name" value="BYPASS OF STOP CODON PROTEIN 5-RELATED"/>
    <property type="match status" value="1"/>
</dbReference>
<evidence type="ECO:0000313" key="3">
    <source>
        <dbReference type="Proteomes" id="UP001270362"/>
    </source>
</evidence>
<comment type="caution">
    <text evidence="2">The sequence shown here is derived from an EMBL/GenBank/DDBJ whole genome shotgun (WGS) entry which is preliminary data.</text>
</comment>
<dbReference type="Gene3D" id="2.60.40.640">
    <property type="match status" value="1"/>
</dbReference>
<accession>A0AAE0X7H6</accession>
<dbReference type="PANTHER" id="PTHR31904:SF1">
    <property type="entry name" value="BYPASS OF STOP CODON PROTEIN 5-RELATED"/>
    <property type="match status" value="1"/>
</dbReference>
<sequence length="475" mass="52091">MAFPKSDIKVNLENHFNSKIYTSSSPVTGNVTITTRREVRFESVQIILVGNTRTTIDGVSSPKLATHMFLKLVMPIPQSTYPIPRILEPGQTLTVPFNFVIPGQLTINACNHKNVTFGHLQDQHTLLPPTMGGWEKDDLSPNMARVEYSIKARVFRQDEATGKHIRVMEAMESIQVLPASFEEPPLNITKNDKLYTMSSSKSVRKNVLSKIGHLTANGTQPGAVVLRADGLGTLNSTSAQISLKFEPMSADVVPPKISCVTGKLYAHTYYHSVPITTFPNLSDDPSVHPFGDRPSWFKTSMTLPPISITHAPWKQTLAAAVRRDSGYSTDHPQSSPDGADTSSEKLPQQLSTNKSKRPASPVYHTTTLNIPIDLPAQKKRFIPTFHSCIASRVYSLRLSLTVGIGSSSSTVTLELPLQIAVESNDLHGTDLPSFEMAVQEAEAEAEAGDPMRPRILAIPGREFIETSVLPGYGDR</sequence>
<keyword evidence="3" id="KW-1185">Reference proteome</keyword>
<evidence type="ECO:0000256" key="1">
    <source>
        <dbReference type="SAM" id="MobiDB-lite"/>
    </source>
</evidence>
<feature type="compositionally biased region" description="Polar residues" evidence="1">
    <location>
        <begin position="326"/>
        <end position="353"/>
    </location>
</feature>
<name>A0AAE0X7H6_9PEZI</name>
<reference evidence="2" key="1">
    <citation type="journal article" date="2023" name="Mol. Phylogenet. Evol.">
        <title>Genome-scale phylogeny and comparative genomics of the fungal order Sordariales.</title>
        <authorList>
            <person name="Hensen N."/>
            <person name="Bonometti L."/>
            <person name="Westerberg I."/>
            <person name="Brannstrom I.O."/>
            <person name="Guillou S."/>
            <person name="Cros-Aarteil S."/>
            <person name="Calhoun S."/>
            <person name="Haridas S."/>
            <person name="Kuo A."/>
            <person name="Mondo S."/>
            <person name="Pangilinan J."/>
            <person name="Riley R."/>
            <person name="LaButti K."/>
            <person name="Andreopoulos B."/>
            <person name="Lipzen A."/>
            <person name="Chen C."/>
            <person name="Yan M."/>
            <person name="Daum C."/>
            <person name="Ng V."/>
            <person name="Clum A."/>
            <person name="Steindorff A."/>
            <person name="Ohm R.A."/>
            <person name="Martin F."/>
            <person name="Silar P."/>
            <person name="Natvig D.O."/>
            <person name="Lalanne C."/>
            <person name="Gautier V."/>
            <person name="Ament-Velasquez S.L."/>
            <person name="Kruys A."/>
            <person name="Hutchinson M.I."/>
            <person name="Powell A.J."/>
            <person name="Barry K."/>
            <person name="Miller A.N."/>
            <person name="Grigoriev I.V."/>
            <person name="Debuchy R."/>
            <person name="Gladieux P."/>
            <person name="Hiltunen Thoren M."/>
            <person name="Johannesson H."/>
        </authorList>
    </citation>
    <scope>NUCLEOTIDE SEQUENCE</scope>
    <source>
        <strain evidence="2">CBS 314.62</strain>
    </source>
</reference>
<gene>
    <name evidence="2" type="ORF">B0T22DRAFT_439138</name>
</gene>
<dbReference type="AlphaFoldDB" id="A0AAE0X7H6"/>
<organism evidence="2 3">
    <name type="scientific">Podospora appendiculata</name>
    <dbReference type="NCBI Taxonomy" id="314037"/>
    <lineage>
        <taxon>Eukaryota</taxon>
        <taxon>Fungi</taxon>
        <taxon>Dikarya</taxon>
        <taxon>Ascomycota</taxon>
        <taxon>Pezizomycotina</taxon>
        <taxon>Sordariomycetes</taxon>
        <taxon>Sordariomycetidae</taxon>
        <taxon>Sordariales</taxon>
        <taxon>Podosporaceae</taxon>
        <taxon>Podospora</taxon>
    </lineage>
</organism>
<dbReference type="Proteomes" id="UP001270362">
    <property type="component" value="Unassembled WGS sequence"/>
</dbReference>
<feature type="region of interest" description="Disordered" evidence="1">
    <location>
        <begin position="322"/>
        <end position="362"/>
    </location>
</feature>
<protein>
    <submittedName>
        <fullName evidence="2">Arrestin</fullName>
    </submittedName>
</protein>
<dbReference type="EMBL" id="JAULSO010000002">
    <property type="protein sequence ID" value="KAK3687516.1"/>
    <property type="molecule type" value="Genomic_DNA"/>
</dbReference>